<organism evidence="7 8">
    <name type="scientific">Terrabacter terrigena</name>
    <dbReference type="NCBI Taxonomy" id="574718"/>
    <lineage>
        <taxon>Bacteria</taxon>
        <taxon>Bacillati</taxon>
        <taxon>Actinomycetota</taxon>
        <taxon>Actinomycetes</taxon>
        <taxon>Micrococcales</taxon>
        <taxon>Intrasporangiaceae</taxon>
        <taxon>Terrabacter</taxon>
    </lineage>
</organism>
<dbReference type="SUPFAM" id="SSF53807">
    <property type="entry name" value="Helical backbone' metal receptor"/>
    <property type="match status" value="1"/>
</dbReference>
<dbReference type="Pfam" id="PF01297">
    <property type="entry name" value="ZnuA"/>
    <property type="match status" value="1"/>
</dbReference>
<evidence type="ECO:0000256" key="2">
    <source>
        <dbReference type="ARBA" id="ARBA00022448"/>
    </source>
</evidence>
<dbReference type="PROSITE" id="PS51257">
    <property type="entry name" value="PROKAR_LIPOPROTEIN"/>
    <property type="match status" value="1"/>
</dbReference>
<keyword evidence="8" id="KW-1185">Reference proteome</keyword>
<gene>
    <name evidence="7" type="ORF">ACFQ2V_16980</name>
</gene>
<feature type="signal peptide" evidence="6">
    <location>
        <begin position="1"/>
        <end position="31"/>
    </location>
</feature>
<dbReference type="Gene3D" id="3.40.50.1980">
    <property type="entry name" value="Nitrogenase molybdenum iron protein domain"/>
    <property type="match status" value="2"/>
</dbReference>
<accession>A0ABW3MZJ8</accession>
<feature type="compositionally biased region" description="Basic and acidic residues" evidence="5">
    <location>
        <begin position="136"/>
        <end position="164"/>
    </location>
</feature>
<keyword evidence="2 4" id="KW-0813">Transport</keyword>
<name>A0ABW3MZJ8_9MICO</name>
<dbReference type="PANTHER" id="PTHR42953">
    <property type="entry name" value="HIGH-AFFINITY ZINC UPTAKE SYSTEM PROTEIN ZNUA-RELATED"/>
    <property type="match status" value="1"/>
</dbReference>
<evidence type="ECO:0000256" key="5">
    <source>
        <dbReference type="SAM" id="MobiDB-lite"/>
    </source>
</evidence>
<evidence type="ECO:0000256" key="4">
    <source>
        <dbReference type="RuleBase" id="RU003512"/>
    </source>
</evidence>
<comment type="similarity">
    <text evidence="1 4">Belongs to the bacterial solute-binding protein 9 family.</text>
</comment>
<evidence type="ECO:0000256" key="6">
    <source>
        <dbReference type="SAM" id="SignalP"/>
    </source>
</evidence>
<evidence type="ECO:0000256" key="1">
    <source>
        <dbReference type="ARBA" id="ARBA00011028"/>
    </source>
</evidence>
<protein>
    <submittedName>
        <fullName evidence="7">Metal ABC transporter substrate-binding protein</fullName>
    </submittedName>
</protein>
<dbReference type="InterPro" id="IPR050492">
    <property type="entry name" value="Bact_metal-bind_prot9"/>
</dbReference>
<dbReference type="Proteomes" id="UP001597046">
    <property type="component" value="Unassembled WGS sequence"/>
</dbReference>
<keyword evidence="3 6" id="KW-0732">Signal</keyword>
<feature type="chain" id="PRO_5046282200" evidence="6">
    <location>
        <begin position="32"/>
        <end position="332"/>
    </location>
</feature>
<evidence type="ECO:0000256" key="3">
    <source>
        <dbReference type="ARBA" id="ARBA00022729"/>
    </source>
</evidence>
<feature type="region of interest" description="Disordered" evidence="5">
    <location>
        <begin position="132"/>
        <end position="164"/>
    </location>
</feature>
<dbReference type="InterPro" id="IPR006128">
    <property type="entry name" value="Lipoprotein_PsaA-like"/>
</dbReference>
<dbReference type="RefSeq" id="WP_386054043.1">
    <property type="nucleotide sequence ID" value="NZ_JBHTKH010000014.1"/>
</dbReference>
<dbReference type="PRINTS" id="PR00690">
    <property type="entry name" value="ADHESNFAMILY"/>
</dbReference>
<comment type="caution">
    <text evidence="7">The sequence shown here is derived from an EMBL/GenBank/DDBJ whole genome shotgun (WGS) entry which is preliminary data.</text>
</comment>
<dbReference type="EMBL" id="JBHTKH010000014">
    <property type="protein sequence ID" value="MFD1056011.1"/>
    <property type="molecule type" value="Genomic_DNA"/>
</dbReference>
<evidence type="ECO:0000313" key="7">
    <source>
        <dbReference type="EMBL" id="MFD1056011.1"/>
    </source>
</evidence>
<proteinExistence type="inferred from homology"/>
<evidence type="ECO:0000313" key="8">
    <source>
        <dbReference type="Proteomes" id="UP001597046"/>
    </source>
</evidence>
<reference evidence="8" key="1">
    <citation type="journal article" date="2019" name="Int. J. Syst. Evol. Microbiol.">
        <title>The Global Catalogue of Microorganisms (GCM) 10K type strain sequencing project: providing services to taxonomists for standard genome sequencing and annotation.</title>
        <authorList>
            <consortium name="The Broad Institute Genomics Platform"/>
            <consortium name="The Broad Institute Genome Sequencing Center for Infectious Disease"/>
            <person name="Wu L."/>
            <person name="Ma J."/>
        </authorList>
    </citation>
    <scope>NUCLEOTIDE SEQUENCE [LARGE SCALE GENOMIC DNA]</scope>
    <source>
        <strain evidence="8">CCUG 57508</strain>
    </source>
</reference>
<dbReference type="PANTHER" id="PTHR42953:SF3">
    <property type="entry name" value="HIGH-AFFINITY ZINC UPTAKE SYSTEM PROTEIN ZNUA"/>
    <property type="match status" value="1"/>
</dbReference>
<sequence>MRPPLRPPVRHRRAAATAAAAAAVAATAALALGGCSAASTAGEAGSPIVTSFYPIQFATQQVVGNAAEVTVLTRPGAEPHDLELAPQDIGGMTRARLVVYADGFQPAVDEAVGLVDGAKVLDVAAAAKLVPASADEPGHEGESPGQHEEHAKHDEHGHGADDPHFWLDPSRYAAVAQAISARLSADDPAKASTYARNTAVFVEKLSQLDDELRVGLRQCRTKQLVTSHGAFAYLAARYGFHQQGITGMSPEAEPSAAALKAVSDLVSSAGVTTIYQETLVEPHFAQTVAQSTGAKVATLDPIEGITSATRGSDYFEVMRSNLATLREGQGCS</sequence>
<dbReference type="InterPro" id="IPR006127">
    <property type="entry name" value="ZnuA-like"/>
</dbReference>